<feature type="domain" description="HDOD" evidence="4">
    <location>
        <begin position="40"/>
        <end position="234"/>
    </location>
</feature>
<dbReference type="RefSeq" id="WP_386775837.1">
    <property type="nucleotide sequence ID" value="NZ_JBHRUG010000031.1"/>
</dbReference>
<dbReference type="EMBL" id="JBHRUG010000031">
    <property type="protein sequence ID" value="MFC3285162.1"/>
    <property type="molecule type" value="Genomic_DNA"/>
</dbReference>
<evidence type="ECO:0000256" key="1">
    <source>
        <dbReference type="ARBA" id="ARBA00012528"/>
    </source>
</evidence>
<dbReference type="SMART" id="SM00267">
    <property type="entry name" value="GGDEF"/>
    <property type="match status" value="1"/>
</dbReference>
<dbReference type="EC" id="2.7.7.65" evidence="1"/>
<dbReference type="Proteomes" id="UP001595579">
    <property type="component" value="Unassembled WGS sequence"/>
</dbReference>
<dbReference type="InterPro" id="IPR029787">
    <property type="entry name" value="Nucleotide_cyclase"/>
</dbReference>
<dbReference type="Gene3D" id="1.10.3210.10">
    <property type="entry name" value="Hypothetical protein af1432"/>
    <property type="match status" value="1"/>
</dbReference>
<reference evidence="6" key="1">
    <citation type="journal article" date="2019" name="Int. J. Syst. Evol. Microbiol.">
        <title>The Global Catalogue of Microorganisms (GCM) 10K type strain sequencing project: providing services to taxonomists for standard genome sequencing and annotation.</title>
        <authorList>
            <consortium name="The Broad Institute Genomics Platform"/>
            <consortium name="The Broad Institute Genome Sequencing Center for Infectious Disease"/>
            <person name="Wu L."/>
            <person name="Ma J."/>
        </authorList>
    </citation>
    <scope>NUCLEOTIDE SEQUENCE [LARGE SCALE GENOMIC DNA]</scope>
    <source>
        <strain evidence="6">CECT 7698</strain>
    </source>
</reference>
<feature type="domain" description="GGDEF" evidence="3">
    <location>
        <begin position="383"/>
        <end position="518"/>
    </location>
</feature>
<evidence type="ECO:0000259" key="4">
    <source>
        <dbReference type="PROSITE" id="PS51833"/>
    </source>
</evidence>
<comment type="caution">
    <text evidence="5">The sequence shown here is derived from an EMBL/GenBank/DDBJ whole genome shotgun (WGS) entry which is preliminary data.</text>
</comment>
<evidence type="ECO:0000313" key="5">
    <source>
        <dbReference type="EMBL" id="MFC3285162.1"/>
    </source>
</evidence>
<gene>
    <name evidence="5" type="ORF">ACFOEV_16295</name>
</gene>
<dbReference type="InterPro" id="IPR043128">
    <property type="entry name" value="Rev_trsase/Diguanyl_cyclase"/>
</dbReference>
<proteinExistence type="predicted"/>
<evidence type="ECO:0000313" key="6">
    <source>
        <dbReference type="Proteomes" id="UP001595579"/>
    </source>
</evidence>
<keyword evidence="6" id="KW-1185">Reference proteome</keyword>
<evidence type="ECO:0000259" key="3">
    <source>
        <dbReference type="PROSITE" id="PS50887"/>
    </source>
</evidence>
<dbReference type="NCBIfam" id="TIGR00254">
    <property type="entry name" value="GGDEF"/>
    <property type="match status" value="1"/>
</dbReference>
<dbReference type="Gene3D" id="3.30.70.270">
    <property type="match status" value="1"/>
</dbReference>
<dbReference type="InterPro" id="IPR013976">
    <property type="entry name" value="HDOD"/>
</dbReference>
<protein>
    <recommendedName>
        <fullName evidence="1">diguanylate cyclase</fullName>
        <ecNumber evidence="1">2.7.7.65</ecNumber>
    </recommendedName>
</protein>
<sequence>MPTSSQSACSASKDTISATALTEPELPAALQARLQACSTLPSLPDVVMRVIALAKAPDTSLHELARCLERDPALTLRLLSLANSVFHSQAREVASCLEAVSRLGIDATLSVALGFGLAQRRDSSEATRLDLDHFWQRALISALAGHRLAMQTGRPDAGSVFTIALLQDIGMLALDTAASDIYGDIVSDTHDHAVIIERERQLLGCDHALVGAWLAERWGLPERLVDGIAASHGSFDTQPPRDGCIIAAALIADAWLSTTPAHLFAELLPSLPQHLDLDTANLRELITTLQDDLPTIAQLFEITLPPGFDAQQLLLEAKQVLHAHNQRLNAQLLTQCQEMERLRNHQAQLDRRIRFDALTGLYNRAYLEELLEAHFLSARKKRTSLAVVFIDLDHFKRLNDCHGHRLGDEVLQNFAELLRGQLCDRVQGGRYGGEEFLLILPETSQEFAVLVAETLCRRLADTPMAWLDGEPVHVTASLGIAHMEGDDYDNARDLIHAADQGMYMAKRGGRARIAHFNPATGSPQ</sequence>
<organism evidence="5 6">
    <name type="scientific">Litchfieldella rifensis</name>
    <dbReference type="NCBI Taxonomy" id="762643"/>
    <lineage>
        <taxon>Bacteria</taxon>
        <taxon>Pseudomonadati</taxon>
        <taxon>Pseudomonadota</taxon>
        <taxon>Gammaproteobacteria</taxon>
        <taxon>Oceanospirillales</taxon>
        <taxon>Halomonadaceae</taxon>
        <taxon>Litchfieldella</taxon>
    </lineage>
</organism>
<dbReference type="CDD" id="cd01949">
    <property type="entry name" value="GGDEF"/>
    <property type="match status" value="1"/>
</dbReference>
<dbReference type="PROSITE" id="PS51833">
    <property type="entry name" value="HDOD"/>
    <property type="match status" value="1"/>
</dbReference>
<dbReference type="Pfam" id="PF08668">
    <property type="entry name" value="HDOD"/>
    <property type="match status" value="1"/>
</dbReference>
<dbReference type="PANTHER" id="PTHR45138">
    <property type="entry name" value="REGULATORY COMPONENTS OF SENSORY TRANSDUCTION SYSTEM"/>
    <property type="match status" value="1"/>
</dbReference>
<dbReference type="SUPFAM" id="SSF109604">
    <property type="entry name" value="HD-domain/PDEase-like"/>
    <property type="match status" value="1"/>
</dbReference>
<accession>A0ABV7LS01</accession>
<dbReference type="InterPro" id="IPR050469">
    <property type="entry name" value="Diguanylate_Cyclase"/>
</dbReference>
<name>A0ABV7LS01_9GAMM</name>
<dbReference type="PROSITE" id="PS50887">
    <property type="entry name" value="GGDEF"/>
    <property type="match status" value="1"/>
</dbReference>
<evidence type="ECO:0000256" key="2">
    <source>
        <dbReference type="ARBA" id="ARBA00034247"/>
    </source>
</evidence>
<dbReference type="PANTHER" id="PTHR45138:SF9">
    <property type="entry name" value="DIGUANYLATE CYCLASE DGCM-RELATED"/>
    <property type="match status" value="1"/>
</dbReference>
<dbReference type="Pfam" id="PF00990">
    <property type="entry name" value="GGDEF"/>
    <property type="match status" value="1"/>
</dbReference>
<comment type="catalytic activity">
    <reaction evidence="2">
        <text>2 GTP = 3',3'-c-di-GMP + 2 diphosphate</text>
        <dbReference type="Rhea" id="RHEA:24898"/>
        <dbReference type="ChEBI" id="CHEBI:33019"/>
        <dbReference type="ChEBI" id="CHEBI:37565"/>
        <dbReference type="ChEBI" id="CHEBI:58805"/>
        <dbReference type="EC" id="2.7.7.65"/>
    </reaction>
</comment>
<dbReference type="SUPFAM" id="SSF55073">
    <property type="entry name" value="Nucleotide cyclase"/>
    <property type="match status" value="1"/>
</dbReference>
<dbReference type="InterPro" id="IPR000160">
    <property type="entry name" value="GGDEF_dom"/>
</dbReference>